<gene>
    <name evidence="4" type="ORF">CSA56_06005</name>
</gene>
<feature type="domain" description="CAAX prenyl protease 2/Lysostaphin resistance protein A-like" evidence="3">
    <location>
        <begin position="134"/>
        <end position="220"/>
    </location>
</feature>
<evidence type="ECO:0000313" key="4">
    <source>
        <dbReference type="EMBL" id="PIE34985.1"/>
    </source>
</evidence>
<feature type="transmembrane region" description="Helical" evidence="2">
    <location>
        <begin position="88"/>
        <end position="112"/>
    </location>
</feature>
<dbReference type="PANTHER" id="PTHR43592:SF7">
    <property type="entry name" value="CAAX AMINO TERMINAL PROTEASE FAMILY PROTEIN"/>
    <property type="match status" value="1"/>
</dbReference>
<name>A0A2G6KH69_9BACT</name>
<keyword evidence="2" id="KW-0812">Transmembrane</keyword>
<sequence length="320" mass="35179">MVPESNSFSGRQDGVMTPSFTETIYFYLLSAGLLVVFGSIVQHRHLLGGLFVSELLFIVAPSLSYTIQKKYCLSHTYSLFPVSQKTAVLAGIIALAAFVLVGIIATLQELLLPRSSSYIEVWNQILAEFHQVPLIVAVFLVAILPGVCEELLFRGFLLRGIRQRYSDTTAVVVVGVLFGVFHLDPYRFLPVTLLGILFGYMVVKTGSLVPGMIAHAINNSISIAISYGAYQTQQGEMFTGANTEEFLTWEIIASAIVMLAIALPIFILSLRALPRSEHAEVGLKRDEGMSGTSPNEETTFELPPGERQEEDEHSNEDDSL</sequence>
<dbReference type="GO" id="GO:0004175">
    <property type="term" value="F:endopeptidase activity"/>
    <property type="evidence" value="ECO:0007669"/>
    <property type="project" value="UniProtKB-ARBA"/>
</dbReference>
<feature type="transmembrane region" description="Helical" evidence="2">
    <location>
        <begin position="24"/>
        <end position="41"/>
    </location>
</feature>
<feature type="transmembrane region" description="Helical" evidence="2">
    <location>
        <begin position="132"/>
        <end position="153"/>
    </location>
</feature>
<dbReference type="Pfam" id="PF02517">
    <property type="entry name" value="Rce1-like"/>
    <property type="match status" value="1"/>
</dbReference>
<accession>A0A2G6KH69</accession>
<evidence type="ECO:0000259" key="3">
    <source>
        <dbReference type="Pfam" id="PF02517"/>
    </source>
</evidence>
<dbReference type="EMBL" id="PDSK01000068">
    <property type="protein sequence ID" value="PIE34985.1"/>
    <property type="molecule type" value="Genomic_DNA"/>
</dbReference>
<keyword evidence="2" id="KW-1133">Transmembrane helix</keyword>
<feature type="region of interest" description="Disordered" evidence="1">
    <location>
        <begin position="281"/>
        <end position="320"/>
    </location>
</feature>
<protein>
    <recommendedName>
        <fullName evidence="3">CAAX prenyl protease 2/Lysostaphin resistance protein A-like domain-containing protein</fullName>
    </recommendedName>
</protein>
<comment type="caution">
    <text evidence="4">The sequence shown here is derived from an EMBL/GenBank/DDBJ whole genome shotgun (WGS) entry which is preliminary data.</text>
</comment>
<evidence type="ECO:0000256" key="2">
    <source>
        <dbReference type="SAM" id="Phobius"/>
    </source>
</evidence>
<feature type="transmembrane region" description="Helical" evidence="2">
    <location>
        <begin position="212"/>
        <end position="231"/>
    </location>
</feature>
<feature type="transmembrane region" description="Helical" evidence="2">
    <location>
        <begin position="251"/>
        <end position="270"/>
    </location>
</feature>
<dbReference type="InterPro" id="IPR003675">
    <property type="entry name" value="Rce1/LyrA-like_dom"/>
</dbReference>
<reference evidence="4 5" key="1">
    <citation type="submission" date="2017-10" db="EMBL/GenBank/DDBJ databases">
        <title>Novel microbial diversity and functional potential in the marine mammal oral microbiome.</title>
        <authorList>
            <person name="Dudek N.K."/>
            <person name="Sun C.L."/>
            <person name="Burstein D."/>
            <person name="Kantor R.S."/>
            <person name="Aliaga Goltsman D.S."/>
            <person name="Bik E.M."/>
            <person name="Thomas B.C."/>
            <person name="Banfield J.F."/>
            <person name="Relman D.A."/>
        </authorList>
    </citation>
    <scope>NUCLEOTIDE SEQUENCE [LARGE SCALE GENOMIC DNA]</scope>
    <source>
        <strain evidence="4">DOLJORAL78_47_16</strain>
    </source>
</reference>
<evidence type="ECO:0000256" key="1">
    <source>
        <dbReference type="SAM" id="MobiDB-lite"/>
    </source>
</evidence>
<keyword evidence="2" id="KW-0472">Membrane</keyword>
<dbReference type="AlphaFoldDB" id="A0A2G6KH69"/>
<evidence type="ECO:0000313" key="5">
    <source>
        <dbReference type="Proteomes" id="UP000230821"/>
    </source>
</evidence>
<dbReference type="Proteomes" id="UP000230821">
    <property type="component" value="Unassembled WGS sequence"/>
</dbReference>
<feature type="compositionally biased region" description="Acidic residues" evidence="1">
    <location>
        <begin position="308"/>
        <end position="320"/>
    </location>
</feature>
<dbReference type="GO" id="GO:0080120">
    <property type="term" value="P:CAAX-box protein maturation"/>
    <property type="evidence" value="ECO:0007669"/>
    <property type="project" value="UniProtKB-ARBA"/>
</dbReference>
<feature type="transmembrane region" description="Helical" evidence="2">
    <location>
        <begin position="47"/>
        <end position="67"/>
    </location>
</feature>
<organism evidence="4 5">
    <name type="scientific">candidate division KSB3 bacterium</name>
    <dbReference type="NCBI Taxonomy" id="2044937"/>
    <lineage>
        <taxon>Bacteria</taxon>
        <taxon>candidate division KSB3</taxon>
    </lineage>
</organism>
<proteinExistence type="predicted"/>
<dbReference type="PANTHER" id="PTHR43592">
    <property type="entry name" value="CAAX AMINO TERMINAL PROTEASE"/>
    <property type="match status" value="1"/>
</dbReference>